<accession>A0A172Y6G5</accession>
<dbReference type="InterPro" id="IPR010982">
    <property type="entry name" value="Lambda_DNA-bd_dom_sf"/>
</dbReference>
<dbReference type="AlphaFoldDB" id="A0A172Y6G5"/>
<proteinExistence type="predicted"/>
<evidence type="ECO:0000313" key="1">
    <source>
        <dbReference type="EMBL" id="ANF54814.1"/>
    </source>
</evidence>
<dbReference type="RefSeq" id="WP_025978338.1">
    <property type="nucleotide sequence ID" value="NZ_CP015614.1"/>
</dbReference>
<dbReference type="InterPro" id="IPR001387">
    <property type="entry name" value="Cro/C1-type_HTH"/>
</dbReference>
<dbReference type="GO" id="GO:0003677">
    <property type="term" value="F:DNA binding"/>
    <property type="evidence" value="ECO:0007669"/>
    <property type="project" value="InterPro"/>
</dbReference>
<name>A0A172Y6G5_9CAUL</name>
<gene>
    <name evidence="1" type="ORF">DA69_08715</name>
</gene>
<protein>
    <submittedName>
        <fullName evidence="1">XRE family transcriptional regulator</fullName>
    </submittedName>
</protein>
<dbReference type="EMBL" id="CP015614">
    <property type="protein sequence ID" value="ANF54814.1"/>
    <property type="molecule type" value="Genomic_DNA"/>
</dbReference>
<dbReference type="eggNOG" id="ENOG502ZD8P">
    <property type="taxonomic scope" value="Bacteria"/>
</dbReference>
<dbReference type="SUPFAM" id="SSF47413">
    <property type="entry name" value="lambda repressor-like DNA-binding domains"/>
    <property type="match status" value="1"/>
</dbReference>
<keyword evidence="2" id="KW-1185">Reference proteome</keyword>
<dbReference type="OrthoDB" id="7205244at2"/>
<dbReference type="KEGG" id="bne:DA69_08715"/>
<evidence type="ECO:0000313" key="2">
    <source>
        <dbReference type="Proteomes" id="UP000077603"/>
    </source>
</evidence>
<dbReference type="Gene3D" id="1.10.260.40">
    <property type="entry name" value="lambda repressor-like DNA-binding domains"/>
    <property type="match status" value="1"/>
</dbReference>
<reference evidence="1 2" key="1">
    <citation type="journal article" date="2014" name="Genome Announc.">
        <title>Genome Sequence of a Promising Hydrogen-Producing Facultative Anaerobic Bacterium, Brevundimonas naejangsanensis Strain B1.</title>
        <authorList>
            <person name="Su H."/>
            <person name="Zhang T."/>
            <person name="Bao M."/>
            <person name="Jiang Y."/>
            <person name="Wang Y."/>
            <person name="Tan T."/>
        </authorList>
    </citation>
    <scope>NUCLEOTIDE SEQUENCE [LARGE SCALE GENOMIC DNA]</scope>
    <source>
        <strain evidence="1 2">B1</strain>
    </source>
</reference>
<dbReference type="Proteomes" id="UP000077603">
    <property type="component" value="Chromosome"/>
</dbReference>
<dbReference type="STRING" id="588932.DA69_08715"/>
<dbReference type="Pfam" id="PF13560">
    <property type="entry name" value="HTH_31"/>
    <property type="match status" value="1"/>
</dbReference>
<dbReference type="CDD" id="cd00093">
    <property type="entry name" value="HTH_XRE"/>
    <property type="match status" value="1"/>
</dbReference>
<sequence length="82" mass="8846">MGSVLGFPNIDPVDAVIGARIRRWRDQRGVASSDLAAALNLTPEALRRVEAGRQHLDSAGIEAATRALRLPVWALVSDVPVY</sequence>
<organism evidence="1 2">
    <name type="scientific">Brevundimonas naejangsanensis</name>
    <dbReference type="NCBI Taxonomy" id="588932"/>
    <lineage>
        <taxon>Bacteria</taxon>
        <taxon>Pseudomonadati</taxon>
        <taxon>Pseudomonadota</taxon>
        <taxon>Alphaproteobacteria</taxon>
        <taxon>Caulobacterales</taxon>
        <taxon>Caulobacteraceae</taxon>
        <taxon>Brevundimonas</taxon>
    </lineage>
</organism>